<dbReference type="EMBL" id="DS268112">
    <property type="protein sequence ID" value="KMM70841.1"/>
    <property type="molecule type" value="Genomic_DNA"/>
</dbReference>
<dbReference type="VEuPathDB" id="FungiDB:CPAG_07153"/>
<accession>A0A0J6FCR6</accession>
<evidence type="ECO:0000313" key="1">
    <source>
        <dbReference type="EMBL" id="KMM70841.1"/>
    </source>
</evidence>
<dbReference type="AlphaFoldDB" id="A0A0J6FCR6"/>
<dbReference type="Proteomes" id="UP000054567">
    <property type="component" value="Unassembled WGS sequence"/>
</dbReference>
<reference evidence="2" key="3">
    <citation type="journal article" date="2010" name="Genome Res.">
        <title>Population genomic sequencing of Coccidioides fungi reveals recent hybridization and transposon control.</title>
        <authorList>
            <person name="Neafsey D.E."/>
            <person name="Barker B.M."/>
            <person name="Sharpton T.J."/>
            <person name="Stajich J.E."/>
            <person name="Park D.J."/>
            <person name="Whiston E."/>
            <person name="Hung C.-Y."/>
            <person name="McMahan C."/>
            <person name="White J."/>
            <person name="Sykes S."/>
            <person name="Heiman D."/>
            <person name="Young S."/>
            <person name="Zeng Q."/>
            <person name="Abouelleil A."/>
            <person name="Aftuck L."/>
            <person name="Bessette D."/>
            <person name="Brown A."/>
            <person name="FitzGerald M."/>
            <person name="Lui A."/>
            <person name="Macdonald J.P."/>
            <person name="Priest M."/>
            <person name="Orbach M.J."/>
            <person name="Galgiani J.N."/>
            <person name="Kirkland T.N."/>
            <person name="Cole G.T."/>
            <person name="Birren B.W."/>
            <person name="Henn M.R."/>
            <person name="Taylor J.W."/>
            <person name="Rounsley S.D."/>
        </authorList>
    </citation>
    <scope>NUCLEOTIDE SEQUENCE [LARGE SCALE GENOMIC DNA]</scope>
    <source>
        <strain evidence="2">RMSCC 3488</strain>
    </source>
</reference>
<reference evidence="1 2" key="1">
    <citation type="submission" date="2007-06" db="EMBL/GenBank/DDBJ databases">
        <title>The Genome Sequence of Coccidioides posadasii RMSCC_3488.</title>
        <authorList>
            <consortium name="Coccidioides Genome Resources Consortium"/>
            <consortium name="The Broad Institute Genome Sequencing Platform"/>
            <person name="Henn M.R."/>
            <person name="Sykes S."/>
            <person name="Young S."/>
            <person name="Jaffe D."/>
            <person name="Berlin A."/>
            <person name="Alvarez P."/>
            <person name="Butler J."/>
            <person name="Gnerre S."/>
            <person name="Grabherr M."/>
            <person name="Mauceli E."/>
            <person name="Brockman W."/>
            <person name="Kodira C."/>
            <person name="Alvarado L."/>
            <person name="Zeng Q."/>
            <person name="Crawford M."/>
            <person name="Antoine C."/>
            <person name="Devon K."/>
            <person name="Galgiani J."/>
            <person name="Orsborn K."/>
            <person name="Lewis M.L."/>
            <person name="Nusbaum C."/>
            <person name="Galagan J."/>
            <person name="Birren B."/>
        </authorList>
    </citation>
    <scope>NUCLEOTIDE SEQUENCE [LARGE SCALE GENOMIC DNA]</scope>
    <source>
        <strain evidence="1 2">RMSCC 3488</strain>
    </source>
</reference>
<name>A0A0J6FCR6_COCPO</name>
<evidence type="ECO:0000313" key="2">
    <source>
        <dbReference type="Proteomes" id="UP000054567"/>
    </source>
</evidence>
<protein>
    <submittedName>
        <fullName evidence="1">Uncharacterized protein</fullName>
    </submittedName>
</protein>
<organism evidence="1 2">
    <name type="scientific">Coccidioides posadasii RMSCC 3488</name>
    <dbReference type="NCBI Taxonomy" id="454284"/>
    <lineage>
        <taxon>Eukaryota</taxon>
        <taxon>Fungi</taxon>
        <taxon>Dikarya</taxon>
        <taxon>Ascomycota</taxon>
        <taxon>Pezizomycotina</taxon>
        <taxon>Eurotiomycetes</taxon>
        <taxon>Eurotiomycetidae</taxon>
        <taxon>Onygenales</taxon>
        <taxon>Onygenaceae</taxon>
        <taxon>Coccidioides</taxon>
    </lineage>
</organism>
<reference evidence="2" key="2">
    <citation type="journal article" date="2009" name="Genome Res.">
        <title>Comparative genomic analyses of the human fungal pathogens Coccidioides and their relatives.</title>
        <authorList>
            <person name="Sharpton T.J."/>
            <person name="Stajich J.E."/>
            <person name="Rounsley S.D."/>
            <person name="Gardner M.J."/>
            <person name="Wortman J.R."/>
            <person name="Jordar V.S."/>
            <person name="Maiti R."/>
            <person name="Kodira C.D."/>
            <person name="Neafsey D.E."/>
            <person name="Zeng Q."/>
            <person name="Hung C.-Y."/>
            <person name="McMahan C."/>
            <person name="Muszewska A."/>
            <person name="Grynberg M."/>
            <person name="Mandel M.A."/>
            <person name="Kellner E.M."/>
            <person name="Barker B.M."/>
            <person name="Galgiani J.N."/>
            <person name="Orbach M.J."/>
            <person name="Kirkland T.N."/>
            <person name="Cole G.T."/>
            <person name="Henn M.R."/>
            <person name="Birren B.W."/>
            <person name="Taylor J.W."/>
        </authorList>
    </citation>
    <scope>NUCLEOTIDE SEQUENCE [LARGE SCALE GENOMIC DNA]</scope>
    <source>
        <strain evidence="2">RMSCC 3488</strain>
    </source>
</reference>
<gene>
    <name evidence="1" type="ORF">CPAG_07153</name>
</gene>
<proteinExistence type="predicted"/>
<sequence length="84" mass="9374">MELTSELLCEKDTYGGGYACKGGSSELIDGQYISLWNEWGRHFVPTQPHEEPQFLAYSILTVPAFRKRRGSPQLTLAIPVGCNI</sequence>